<dbReference type="GO" id="GO:2001236">
    <property type="term" value="P:regulation of extrinsic apoptotic signaling pathway"/>
    <property type="evidence" value="ECO:0007669"/>
    <property type="project" value="TreeGrafter"/>
</dbReference>
<dbReference type="PANTHER" id="PTHR14965:SF1">
    <property type="entry name" value="APOPTOSIS FACILITATOR BCL-2-LIKE PROTEIN 14"/>
    <property type="match status" value="1"/>
</dbReference>
<accession>A0AAV7MM46</accession>
<protein>
    <submittedName>
        <fullName evidence="3">Uncharacterized protein</fullName>
    </submittedName>
</protein>
<dbReference type="Proteomes" id="UP001066276">
    <property type="component" value="Chromosome 9"/>
</dbReference>
<sequence>MPAKLRRSKEAYMPLLNKDVKSLALWRGRASGRVIEEEMEIQQHSVKIEFAMDITTKLTAIDNHPMNKVLGFGGKYLKKKFSPWIQEHGGWQKAFAVMDEEEVD</sequence>
<keyword evidence="1" id="KW-0597">Phosphoprotein</keyword>
<name>A0AAV7MM46_PLEWA</name>
<evidence type="ECO:0000313" key="4">
    <source>
        <dbReference type="Proteomes" id="UP001066276"/>
    </source>
</evidence>
<organism evidence="3 4">
    <name type="scientific">Pleurodeles waltl</name>
    <name type="common">Iberian ribbed newt</name>
    <dbReference type="NCBI Taxonomy" id="8319"/>
    <lineage>
        <taxon>Eukaryota</taxon>
        <taxon>Metazoa</taxon>
        <taxon>Chordata</taxon>
        <taxon>Craniata</taxon>
        <taxon>Vertebrata</taxon>
        <taxon>Euteleostomi</taxon>
        <taxon>Amphibia</taxon>
        <taxon>Batrachia</taxon>
        <taxon>Caudata</taxon>
        <taxon>Salamandroidea</taxon>
        <taxon>Salamandridae</taxon>
        <taxon>Pleurodelinae</taxon>
        <taxon>Pleurodeles</taxon>
    </lineage>
</organism>
<dbReference type="SUPFAM" id="SSF56854">
    <property type="entry name" value="Bcl-2 inhibitors of programmed cell death"/>
    <property type="match status" value="1"/>
</dbReference>
<dbReference type="InterPro" id="IPR002475">
    <property type="entry name" value="Bcl2-like"/>
</dbReference>
<comment type="caution">
    <text evidence="3">The sequence shown here is derived from an EMBL/GenBank/DDBJ whole genome shotgun (WGS) entry which is preliminary data.</text>
</comment>
<keyword evidence="4" id="KW-1185">Reference proteome</keyword>
<dbReference type="EMBL" id="JANPWB010000013">
    <property type="protein sequence ID" value="KAJ1104437.1"/>
    <property type="molecule type" value="Genomic_DNA"/>
</dbReference>
<dbReference type="AlphaFoldDB" id="A0AAV7MM46"/>
<evidence type="ECO:0000256" key="2">
    <source>
        <dbReference type="ARBA" id="ARBA00022703"/>
    </source>
</evidence>
<evidence type="ECO:0000256" key="1">
    <source>
        <dbReference type="ARBA" id="ARBA00022553"/>
    </source>
</evidence>
<dbReference type="InterPro" id="IPR036834">
    <property type="entry name" value="Bcl-2-like_sf"/>
</dbReference>
<dbReference type="PANTHER" id="PTHR14965">
    <property type="entry name" value="SI:CH73-248E21.1"/>
    <property type="match status" value="1"/>
</dbReference>
<reference evidence="3" key="1">
    <citation type="journal article" date="2022" name="bioRxiv">
        <title>Sequencing and chromosome-scale assembly of the giantPleurodeles waltlgenome.</title>
        <authorList>
            <person name="Brown T."/>
            <person name="Elewa A."/>
            <person name="Iarovenko S."/>
            <person name="Subramanian E."/>
            <person name="Araus A.J."/>
            <person name="Petzold A."/>
            <person name="Susuki M."/>
            <person name="Suzuki K.-i.T."/>
            <person name="Hayashi T."/>
            <person name="Toyoda A."/>
            <person name="Oliveira C."/>
            <person name="Osipova E."/>
            <person name="Leigh N.D."/>
            <person name="Simon A."/>
            <person name="Yun M.H."/>
        </authorList>
    </citation>
    <scope>NUCLEOTIDE SEQUENCE</scope>
    <source>
        <strain evidence="3">20211129_DDA</strain>
        <tissue evidence="3">Liver</tissue>
    </source>
</reference>
<dbReference type="PROSITE" id="PS50062">
    <property type="entry name" value="BCL2_FAMILY"/>
    <property type="match status" value="1"/>
</dbReference>
<gene>
    <name evidence="3" type="ORF">NDU88_001849</name>
</gene>
<evidence type="ECO:0000313" key="3">
    <source>
        <dbReference type="EMBL" id="KAJ1104437.1"/>
    </source>
</evidence>
<proteinExistence type="predicted"/>
<dbReference type="Gene3D" id="1.10.437.10">
    <property type="entry name" value="Blc2-like"/>
    <property type="match status" value="1"/>
</dbReference>
<keyword evidence="2" id="KW-0053">Apoptosis</keyword>
<dbReference type="GO" id="GO:0006915">
    <property type="term" value="P:apoptotic process"/>
    <property type="evidence" value="ECO:0007669"/>
    <property type="project" value="UniProtKB-KW"/>
</dbReference>